<gene>
    <name evidence="6" type="ORF">FZ942_31340</name>
</gene>
<feature type="active site" description="Schiff-base intermediate with substrate" evidence="4">
    <location>
        <position position="164"/>
    </location>
</feature>
<dbReference type="PANTHER" id="PTHR12128">
    <property type="entry name" value="DIHYDRODIPICOLINATE SYNTHASE"/>
    <property type="match status" value="1"/>
</dbReference>
<evidence type="ECO:0000313" key="7">
    <source>
        <dbReference type="Proteomes" id="UP000324927"/>
    </source>
</evidence>
<evidence type="ECO:0000256" key="4">
    <source>
        <dbReference type="PIRSR" id="PIRSR001365-1"/>
    </source>
</evidence>
<protein>
    <submittedName>
        <fullName evidence="6">Dihydrodipicolinate synthase family protein</fullName>
    </submittedName>
</protein>
<name>A0A5A9G7R0_AZOLI</name>
<evidence type="ECO:0000256" key="1">
    <source>
        <dbReference type="ARBA" id="ARBA00007592"/>
    </source>
</evidence>
<dbReference type="CDD" id="cd00408">
    <property type="entry name" value="DHDPS-like"/>
    <property type="match status" value="1"/>
</dbReference>
<keyword evidence="2 3" id="KW-0456">Lyase</keyword>
<feature type="binding site" evidence="5">
    <location>
        <position position="48"/>
    </location>
    <ligand>
        <name>pyruvate</name>
        <dbReference type="ChEBI" id="CHEBI:15361"/>
    </ligand>
</feature>
<evidence type="ECO:0000256" key="5">
    <source>
        <dbReference type="PIRSR" id="PIRSR001365-2"/>
    </source>
</evidence>
<dbReference type="Proteomes" id="UP000324927">
    <property type="component" value="Unassembled WGS sequence"/>
</dbReference>
<dbReference type="Pfam" id="PF00701">
    <property type="entry name" value="DHDPS"/>
    <property type="match status" value="1"/>
</dbReference>
<dbReference type="GO" id="GO:0008840">
    <property type="term" value="F:4-hydroxy-tetrahydrodipicolinate synthase activity"/>
    <property type="evidence" value="ECO:0007669"/>
    <property type="project" value="TreeGrafter"/>
</dbReference>
<dbReference type="PIRSF" id="PIRSF001365">
    <property type="entry name" value="DHDPS"/>
    <property type="match status" value="1"/>
</dbReference>
<dbReference type="PANTHER" id="PTHR12128:SF66">
    <property type="entry name" value="4-HYDROXY-2-OXOGLUTARATE ALDOLASE, MITOCHONDRIAL"/>
    <property type="match status" value="1"/>
</dbReference>
<dbReference type="RefSeq" id="WP_149234968.1">
    <property type="nucleotide sequence ID" value="NZ_JALJXJ010000021.1"/>
</dbReference>
<dbReference type="AlphaFoldDB" id="A0A5A9G7R0"/>
<dbReference type="SMART" id="SM01130">
    <property type="entry name" value="DHDPS"/>
    <property type="match status" value="1"/>
</dbReference>
<proteinExistence type="inferred from homology"/>
<sequence length="297" mass="32119">MTVRLTGIIPALVTPFDADGEIQEAPYREQIRFMLRKGVHGLCFGGSTGEGFALETEELVRLAHITVEEVAGRVPIVAGIIANSTREVLKRGRALAGTGVDALQITPTFYVFTPDDETNFRYFESVARELAVPIVLYNVIPWNLLGTDLVVRILEEIPNVVGIKQSQGNIHRAAELVLRAPRDKVILAAIDGLLYPCFAIGAQGTLAASPTAAPGPCVRLWDAVQAGDHATARAIHDRLLNFWSLMPHDNLPACVKYALQLQGLATGVSRAPMPMPSAAQKAIIEPALRALLEYDVA</sequence>
<feature type="active site" description="Proton donor/acceptor" evidence="4">
    <location>
        <position position="137"/>
    </location>
</feature>
<evidence type="ECO:0000256" key="2">
    <source>
        <dbReference type="ARBA" id="ARBA00023239"/>
    </source>
</evidence>
<dbReference type="InterPro" id="IPR013785">
    <property type="entry name" value="Aldolase_TIM"/>
</dbReference>
<evidence type="ECO:0000256" key="3">
    <source>
        <dbReference type="PIRNR" id="PIRNR001365"/>
    </source>
</evidence>
<evidence type="ECO:0000313" key="6">
    <source>
        <dbReference type="EMBL" id="KAA0590351.1"/>
    </source>
</evidence>
<comment type="caution">
    <text evidence="6">The sequence shown here is derived from an EMBL/GenBank/DDBJ whole genome shotgun (WGS) entry which is preliminary data.</text>
</comment>
<organism evidence="6 7">
    <name type="scientific">Azospirillum lipoferum</name>
    <dbReference type="NCBI Taxonomy" id="193"/>
    <lineage>
        <taxon>Bacteria</taxon>
        <taxon>Pseudomonadati</taxon>
        <taxon>Pseudomonadota</taxon>
        <taxon>Alphaproteobacteria</taxon>
        <taxon>Rhodospirillales</taxon>
        <taxon>Azospirillaceae</taxon>
        <taxon>Azospirillum</taxon>
    </lineage>
</organism>
<dbReference type="SUPFAM" id="SSF51569">
    <property type="entry name" value="Aldolase"/>
    <property type="match status" value="1"/>
</dbReference>
<dbReference type="OrthoDB" id="7157803at2"/>
<dbReference type="Gene3D" id="3.20.20.70">
    <property type="entry name" value="Aldolase class I"/>
    <property type="match status" value="1"/>
</dbReference>
<accession>A0A5A9G7R0</accession>
<dbReference type="EMBL" id="VTTN01000022">
    <property type="protein sequence ID" value="KAA0590351.1"/>
    <property type="molecule type" value="Genomic_DNA"/>
</dbReference>
<reference evidence="6 7" key="1">
    <citation type="submission" date="2019-08" db="EMBL/GenBank/DDBJ databases">
        <authorList>
            <person name="Grouzdev D."/>
            <person name="Tikhonova E."/>
            <person name="Kravchenko I."/>
        </authorList>
    </citation>
    <scope>NUCLEOTIDE SEQUENCE [LARGE SCALE GENOMIC DNA]</scope>
    <source>
        <strain evidence="6 7">59b</strain>
    </source>
</reference>
<dbReference type="InterPro" id="IPR002220">
    <property type="entry name" value="DapA-like"/>
</dbReference>
<comment type="similarity">
    <text evidence="1 3">Belongs to the DapA family.</text>
</comment>
<dbReference type="PRINTS" id="PR00146">
    <property type="entry name" value="DHPICSNTHASE"/>
</dbReference>
<keyword evidence="7" id="KW-1185">Reference proteome</keyword>